<dbReference type="PANTHER" id="PTHR48105">
    <property type="entry name" value="THIOREDOXIN REDUCTASE 1-RELATED-RELATED"/>
    <property type="match status" value="1"/>
</dbReference>
<dbReference type="Pfam" id="PF07992">
    <property type="entry name" value="Pyr_redox_2"/>
    <property type="match status" value="1"/>
</dbReference>
<dbReference type="SUPFAM" id="SSF51905">
    <property type="entry name" value="FAD/NAD(P)-binding domain"/>
    <property type="match status" value="1"/>
</dbReference>
<dbReference type="InterPro" id="IPR036188">
    <property type="entry name" value="FAD/NAD-bd_sf"/>
</dbReference>
<reference evidence="4 5" key="1">
    <citation type="submission" date="2009-10" db="EMBL/GenBank/DDBJ databases">
        <title>Complete sequence of chromosome of Ammonifex degensii KC4.</title>
        <authorList>
            <consortium name="US DOE Joint Genome Institute"/>
            <person name="Kerfeld C."/>
            <person name="Goodner B."/>
            <person name="Huber H."/>
            <person name="Stetter K."/>
            <person name="Lucas S."/>
            <person name="Copeland A."/>
            <person name="Lapidus A."/>
            <person name="Glavina del Rio T."/>
            <person name="Dalin E."/>
            <person name="Tice H."/>
            <person name="Bruce D."/>
            <person name="Goodwin L."/>
            <person name="Pitluck S."/>
            <person name="Saunders E."/>
            <person name="Brettin T."/>
            <person name="Detter J.C."/>
            <person name="Han C."/>
            <person name="Larimer F."/>
            <person name="Land M."/>
            <person name="Hauser L."/>
            <person name="Kyrpides N."/>
            <person name="Ovchinnikova G."/>
            <person name="Richardson P."/>
        </authorList>
    </citation>
    <scope>NUCLEOTIDE SEQUENCE [LARGE SCALE GENOMIC DNA]</scope>
    <source>
        <strain evidence="5">DSM 10501 / KC4</strain>
    </source>
</reference>
<feature type="domain" description="FAD/NAD(P)-binding" evidence="3">
    <location>
        <begin position="5"/>
        <end position="291"/>
    </location>
</feature>
<accession>C9R9F8</accession>
<name>C9R9F8_AMMDK</name>
<proteinExistence type="predicted"/>
<organism evidence="4 5">
    <name type="scientific">Ammonifex degensii (strain DSM 10501 / KC4)</name>
    <dbReference type="NCBI Taxonomy" id="429009"/>
    <lineage>
        <taxon>Bacteria</taxon>
        <taxon>Bacillati</taxon>
        <taxon>Bacillota</taxon>
        <taxon>Clostridia</taxon>
        <taxon>Thermoanaerobacterales</taxon>
        <taxon>Thermoanaerobacteraceae</taxon>
        <taxon>Ammonifex</taxon>
    </lineage>
</organism>
<keyword evidence="2" id="KW-0560">Oxidoreductase</keyword>
<dbReference type="AlphaFoldDB" id="C9R9F8"/>
<evidence type="ECO:0000259" key="3">
    <source>
        <dbReference type="Pfam" id="PF07992"/>
    </source>
</evidence>
<dbReference type="OrthoDB" id="9806179at2"/>
<evidence type="ECO:0000256" key="1">
    <source>
        <dbReference type="ARBA" id="ARBA00022630"/>
    </source>
</evidence>
<dbReference type="Gene3D" id="3.50.50.60">
    <property type="entry name" value="FAD/NAD(P)-binding domain"/>
    <property type="match status" value="2"/>
</dbReference>
<dbReference type="KEGG" id="adg:Adeg_1853"/>
<dbReference type="PRINTS" id="PR00368">
    <property type="entry name" value="FADPNR"/>
</dbReference>
<dbReference type="RefSeq" id="WP_015739814.1">
    <property type="nucleotide sequence ID" value="NC_013385.1"/>
</dbReference>
<keyword evidence="1" id="KW-0285">Flavoprotein</keyword>
<protein>
    <submittedName>
        <fullName evidence="4">FAD-dependent pyridine nucleotide-disulphide oxidoreductase</fullName>
    </submittedName>
</protein>
<dbReference type="PRINTS" id="PR00469">
    <property type="entry name" value="PNDRDTASEII"/>
</dbReference>
<evidence type="ECO:0000313" key="5">
    <source>
        <dbReference type="Proteomes" id="UP000002620"/>
    </source>
</evidence>
<gene>
    <name evidence="4" type="ordered locus">Adeg_1853</name>
</gene>
<dbReference type="eggNOG" id="COG0492">
    <property type="taxonomic scope" value="Bacteria"/>
</dbReference>
<dbReference type="STRING" id="429009.Adeg_1853"/>
<evidence type="ECO:0000313" key="4">
    <source>
        <dbReference type="EMBL" id="ACX52937.1"/>
    </source>
</evidence>
<keyword evidence="5" id="KW-1185">Reference proteome</keyword>
<dbReference type="HOGENOM" id="CLU_031864_5_3_9"/>
<evidence type="ECO:0000256" key="2">
    <source>
        <dbReference type="ARBA" id="ARBA00023002"/>
    </source>
</evidence>
<dbReference type="InterPro" id="IPR023753">
    <property type="entry name" value="FAD/NAD-binding_dom"/>
</dbReference>
<dbReference type="Proteomes" id="UP000002620">
    <property type="component" value="Chromosome"/>
</dbReference>
<dbReference type="EMBL" id="CP001785">
    <property type="protein sequence ID" value="ACX52937.1"/>
    <property type="molecule type" value="Genomic_DNA"/>
</dbReference>
<sequence length="305" mass="32706">MEERSIVVVGGGPAGLTAGIYAARVGLRPLLIERGVLGGKVRFTERLENFPGFSAGVEGHKLIAEMEGQARRFGVEFTTADIIEVKPVDEHLEVIGNGLRIQTEAVIVATGTGPRPLGVPGEERLRGKGVSYCALSDASLFRHREVAVVGGGDSAVKEALFLARTASRVYVIHRRDTLRAAQVLQEAAMAEPKITFVWDSVVTEVLGSDWVEGVKVKNLKTGEEDCLEVSGLVVFIGNQPNSGLVGQVVELDPHGFIVTNEEMRTSHPRILAAGDVRRKRLRDAVTAVADGALAATVAHGIIRHR</sequence>
<dbReference type="GO" id="GO:0016491">
    <property type="term" value="F:oxidoreductase activity"/>
    <property type="evidence" value="ECO:0007669"/>
    <property type="project" value="UniProtKB-KW"/>
</dbReference>
<dbReference type="InterPro" id="IPR050097">
    <property type="entry name" value="Ferredoxin-NADP_redctase_2"/>
</dbReference>